<evidence type="ECO:0000313" key="2">
    <source>
        <dbReference type="Proteomes" id="UP000247476"/>
    </source>
</evidence>
<sequence length="163" mass="18620">MLAYGVEMRLPEGKRPGYYAQFVKALAAKARLADRDKEMLITGDEANREAVKRLLEEYRFEYEEFDLLALPETAETTPLFDDYGFVSVSERAYLYARLCAVFRFADAESPEARANATAQMEEHLIARFADGNETSYAVDRTLAELMHGIAKAYRCRVEFVYGE</sequence>
<dbReference type="RefSeq" id="WP_110840661.1">
    <property type="nucleotide sequence ID" value="NZ_QJVJ01000005.1"/>
</dbReference>
<comment type="caution">
    <text evidence="1">The sequence shown here is derived from an EMBL/GenBank/DDBJ whole genome shotgun (WGS) entry which is preliminary data.</text>
</comment>
<evidence type="ECO:0000313" key="1">
    <source>
        <dbReference type="EMBL" id="PYI54603.1"/>
    </source>
</evidence>
<keyword evidence="2" id="KW-1185">Reference proteome</keyword>
<gene>
    <name evidence="1" type="ORF">DLM86_14195</name>
</gene>
<protein>
    <submittedName>
        <fullName evidence="1">Uncharacterized protein</fullName>
    </submittedName>
</protein>
<dbReference type="AlphaFoldDB" id="A0A2V5K9L0"/>
<dbReference type="Proteomes" id="UP000247476">
    <property type="component" value="Unassembled WGS sequence"/>
</dbReference>
<proteinExistence type="predicted"/>
<dbReference type="EMBL" id="QJVJ01000005">
    <property type="protein sequence ID" value="PYI54603.1"/>
    <property type="molecule type" value="Genomic_DNA"/>
</dbReference>
<name>A0A2V5K9L0_9BACL</name>
<organism evidence="1 2">
    <name type="scientific">Paenibacillus flagellatus</name>
    <dbReference type="NCBI Taxonomy" id="2211139"/>
    <lineage>
        <taxon>Bacteria</taxon>
        <taxon>Bacillati</taxon>
        <taxon>Bacillota</taxon>
        <taxon>Bacilli</taxon>
        <taxon>Bacillales</taxon>
        <taxon>Paenibacillaceae</taxon>
        <taxon>Paenibacillus</taxon>
    </lineage>
</organism>
<accession>A0A2V5K9L0</accession>
<reference evidence="1 2" key="1">
    <citation type="submission" date="2018-05" db="EMBL/GenBank/DDBJ databases">
        <title>Paenibacillus flagellatus sp. nov., isolated from selenium mineral soil.</title>
        <authorList>
            <person name="Dai X."/>
        </authorList>
    </citation>
    <scope>NUCLEOTIDE SEQUENCE [LARGE SCALE GENOMIC DNA]</scope>
    <source>
        <strain evidence="1 2">DXL2</strain>
    </source>
</reference>
<dbReference type="OrthoDB" id="2966456at2"/>